<keyword evidence="4 7" id="KW-0812">Transmembrane</keyword>
<feature type="domain" description="ABC transmembrane type-1" evidence="8">
    <location>
        <begin position="102"/>
        <end position="291"/>
    </location>
</feature>
<reference evidence="9 10" key="1">
    <citation type="submission" date="2018-05" db="EMBL/GenBank/DDBJ databases">
        <title>Micromonosporas from Atacama Desert.</title>
        <authorList>
            <person name="Carro L."/>
            <person name="Golinska P."/>
            <person name="Klenk H.-P."/>
            <person name="Goodfellow M."/>
        </authorList>
    </citation>
    <scope>NUCLEOTIDE SEQUENCE [LARGE SCALE GENOMIC DNA]</scope>
    <source>
        <strain evidence="9 10">4G51</strain>
    </source>
</reference>
<dbReference type="InterPro" id="IPR025966">
    <property type="entry name" value="OppC_N"/>
</dbReference>
<dbReference type="PANTHER" id="PTHR43386:SF25">
    <property type="entry name" value="PEPTIDE ABC TRANSPORTER PERMEASE PROTEIN"/>
    <property type="match status" value="1"/>
</dbReference>
<dbReference type="PANTHER" id="PTHR43386">
    <property type="entry name" value="OLIGOPEPTIDE TRANSPORT SYSTEM PERMEASE PROTEIN APPC"/>
    <property type="match status" value="1"/>
</dbReference>
<dbReference type="InterPro" id="IPR000515">
    <property type="entry name" value="MetI-like"/>
</dbReference>
<keyword evidence="3" id="KW-1003">Cell membrane</keyword>
<dbReference type="GO" id="GO:0005886">
    <property type="term" value="C:plasma membrane"/>
    <property type="evidence" value="ECO:0007669"/>
    <property type="project" value="UniProtKB-SubCell"/>
</dbReference>
<dbReference type="Pfam" id="PF12911">
    <property type="entry name" value="OppC_N"/>
    <property type="match status" value="1"/>
</dbReference>
<evidence type="ECO:0000313" key="9">
    <source>
        <dbReference type="EMBL" id="PWR15334.1"/>
    </source>
</evidence>
<evidence type="ECO:0000256" key="4">
    <source>
        <dbReference type="ARBA" id="ARBA00022692"/>
    </source>
</evidence>
<evidence type="ECO:0000256" key="7">
    <source>
        <dbReference type="RuleBase" id="RU363032"/>
    </source>
</evidence>
<evidence type="ECO:0000256" key="2">
    <source>
        <dbReference type="ARBA" id="ARBA00022448"/>
    </source>
</evidence>
<protein>
    <submittedName>
        <fullName evidence="9">ABC transporter permease</fullName>
    </submittedName>
</protein>
<comment type="subcellular location">
    <subcellularLocation>
        <location evidence="1 7">Cell membrane</location>
        <topology evidence="1 7">Multi-pass membrane protein</topology>
    </subcellularLocation>
</comment>
<dbReference type="CDD" id="cd06261">
    <property type="entry name" value="TM_PBP2"/>
    <property type="match status" value="1"/>
</dbReference>
<feature type="transmembrane region" description="Helical" evidence="7">
    <location>
        <begin position="106"/>
        <end position="129"/>
    </location>
</feature>
<dbReference type="Gene3D" id="1.10.3720.10">
    <property type="entry name" value="MetI-like"/>
    <property type="match status" value="1"/>
</dbReference>
<evidence type="ECO:0000256" key="6">
    <source>
        <dbReference type="ARBA" id="ARBA00023136"/>
    </source>
</evidence>
<evidence type="ECO:0000313" key="10">
    <source>
        <dbReference type="Proteomes" id="UP000246050"/>
    </source>
</evidence>
<dbReference type="EMBL" id="QGKS01000187">
    <property type="protein sequence ID" value="PWR15334.1"/>
    <property type="molecule type" value="Genomic_DNA"/>
</dbReference>
<feature type="transmembrane region" description="Helical" evidence="7">
    <location>
        <begin position="167"/>
        <end position="184"/>
    </location>
</feature>
<comment type="similarity">
    <text evidence="7">Belongs to the binding-protein-dependent transport system permease family.</text>
</comment>
<dbReference type="Proteomes" id="UP000246050">
    <property type="component" value="Unassembled WGS sequence"/>
</dbReference>
<feature type="transmembrane region" description="Helical" evidence="7">
    <location>
        <begin position="223"/>
        <end position="245"/>
    </location>
</feature>
<dbReference type="PROSITE" id="PS50928">
    <property type="entry name" value="ABC_TM1"/>
    <property type="match status" value="1"/>
</dbReference>
<dbReference type="SUPFAM" id="SSF161098">
    <property type="entry name" value="MetI-like"/>
    <property type="match status" value="1"/>
</dbReference>
<organism evidence="9 10">
    <name type="scientific">Micromonospora sicca</name>
    <dbReference type="NCBI Taxonomy" id="2202420"/>
    <lineage>
        <taxon>Bacteria</taxon>
        <taxon>Bacillati</taxon>
        <taxon>Actinomycetota</taxon>
        <taxon>Actinomycetes</taxon>
        <taxon>Micromonosporales</taxon>
        <taxon>Micromonosporaceae</taxon>
        <taxon>Micromonospora</taxon>
    </lineage>
</organism>
<dbReference type="RefSeq" id="WP_109801514.1">
    <property type="nucleotide sequence ID" value="NZ_QGKS01000187.1"/>
</dbReference>
<dbReference type="GO" id="GO:0055085">
    <property type="term" value="P:transmembrane transport"/>
    <property type="evidence" value="ECO:0007669"/>
    <property type="project" value="InterPro"/>
</dbReference>
<proteinExistence type="inferred from homology"/>
<feature type="transmembrane region" description="Helical" evidence="7">
    <location>
        <begin position="141"/>
        <end position="161"/>
    </location>
</feature>
<feature type="transmembrane region" description="Helical" evidence="7">
    <location>
        <begin position="265"/>
        <end position="291"/>
    </location>
</feature>
<name>A0A317DLX0_9ACTN</name>
<dbReference type="InterPro" id="IPR035906">
    <property type="entry name" value="MetI-like_sf"/>
</dbReference>
<evidence type="ECO:0000256" key="3">
    <source>
        <dbReference type="ARBA" id="ARBA00022475"/>
    </source>
</evidence>
<keyword evidence="5 7" id="KW-1133">Transmembrane helix</keyword>
<dbReference type="AlphaFoldDB" id="A0A317DLX0"/>
<keyword evidence="2 7" id="KW-0813">Transport</keyword>
<feature type="transmembrane region" description="Helical" evidence="7">
    <location>
        <begin position="42"/>
        <end position="64"/>
    </location>
</feature>
<comment type="caution">
    <text evidence="9">The sequence shown here is derived from an EMBL/GenBank/DDBJ whole genome shotgun (WGS) entry which is preliminary data.</text>
</comment>
<evidence type="ECO:0000259" key="8">
    <source>
        <dbReference type="PROSITE" id="PS50928"/>
    </source>
</evidence>
<accession>A0A317DLX0</accession>
<keyword evidence="6 7" id="KW-0472">Membrane</keyword>
<evidence type="ECO:0000256" key="1">
    <source>
        <dbReference type="ARBA" id="ARBA00004651"/>
    </source>
</evidence>
<dbReference type="Pfam" id="PF00528">
    <property type="entry name" value="BPD_transp_1"/>
    <property type="match status" value="1"/>
</dbReference>
<dbReference type="OrthoDB" id="9812701at2"/>
<gene>
    <name evidence="9" type="ORF">DKT69_11290</name>
</gene>
<evidence type="ECO:0000256" key="5">
    <source>
        <dbReference type="ARBA" id="ARBA00022989"/>
    </source>
</evidence>
<dbReference type="InterPro" id="IPR050366">
    <property type="entry name" value="BP-dependent_transpt_permease"/>
</dbReference>
<sequence length="304" mass="32050">MSNPFNPPTIAGAAEAGSPEAAVLEPARRWRRLRQRFLRRRMAIIGLAFVLLFLLLALMGPLVAGDPSEQHFDAVLQGPSFAHPMGTDDLGRDVFARIAGGARVSLLAGVCSTALAMLVGVPVGLVAGFYRGWVDPIIMRLNDVMLAFPFLIFAVGLAAILGASLRNVIIALAVAQFPAVLRIARGEALMLREQDFLAGAIADGTRDAAIIARYVLPNSLNALIVQATVAIPAAIIGEATLSFLGLGVQPPTPSWGVMLTHAQPYLAQAPLLALFPGLAIALVTLGFNLLGDGLRDVLDPRSGR</sequence>